<reference evidence="5" key="2">
    <citation type="submission" date="2025-08" db="UniProtKB">
        <authorList>
            <consortium name="RefSeq"/>
        </authorList>
    </citation>
    <scope>IDENTIFICATION</scope>
    <source>
        <tissue evidence="5">Leaf</tissue>
    </source>
</reference>
<organism evidence="4 5">
    <name type="scientific">Punica granatum</name>
    <name type="common">Pomegranate</name>
    <dbReference type="NCBI Taxonomy" id="22663"/>
    <lineage>
        <taxon>Eukaryota</taxon>
        <taxon>Viridiplantae</taxon>
        <taxon>Streptophyta</taxon>
        <taxon>Embryophyta</taxon>
        <taxon>Tracheophyta</taxon>
        <taxon>Spermatophyta</taxon>
        <taxon>Magnoliopsida</taxon>
        <taxon>eudicotyledons</taxon>
        <taxon>Gunneridae</taxon>
        <taxon>Pentapetalae</taxon>
        <taxon>rosids</taxon>
        <taxon>malvids</taxon>
        <taxon>Myrtales</taxon>
        <taxon>Lythraceae</taxon>
        <taxon>Punica</taxon>
    </lineage>
</organism>
<dbReference type="OrthoDB" id="531008at2759"/>
<dbReference type="AlphaFoldDB" id="A0A6P8CXQ0"/>
<feature type="compositionally biased region" description="Low complexity" evidence="2">
    <location>
        <begin position="172"/>
        <end position="186"/>
    </location>
</feature>
<dbReference type="Pfam" id="PF16561">
    <property type="entry name" value="AMPK1_CBM"/>
    <property type="match status" value="1"/>
</dbReference>
<dbReference type="InterPro" id="IPR014756">
    <property type="entry name" value="Ig_E-set"/>
</dbReference>
<feature type="domain" description="AMP-activated protein kinase glycogen-binding" evidence="3">
    <location>
        <begin position="458"/>
        <end position="532"/>
    </location>
</feature>
<keyword evidence="1" id="KW-0175">Coiled coil</keyword>
<dbReference type="GO" id="GO:0009507">
    <property type="term" value="C:chloroplast"/>
    <property type="evidence" value="ECO:0007669"/>
    <property type="project" value="UniProtKB-ARBA"/>
</dbReference>
<dbReference type="InterPro" id="IPR032640">
    <property type="entry name" value="AMPK1_CBM"/>
</dbReference>
<keyword evidence="4" id="KW-1185">Reference proteome</keyword>
<dbReference type="InterPro" id="IPR013783">
    <property type="entry name" value="Ig-like_fold"/>
</dbReference>
<dbReference type="Gene3D" id="2.60.40.10">
    <property type="entry name" value="Immunoglobulins"/>
    <property type="match status" value="1"/>
</dbReference>
<evidence type="ECO:0000259" key="3">
    <source>
        <dbReference type="Pfam" id="PF16561"/>
    </source>
</evidence>
<reference evidence="4" key="1">
    <citation type="journal article" date="2020" name="Plant Biotechnol. J.">
        <title>The pomegranate (Punica granatum L.) draft genome dissects genetic divergence between soft- and hard-seeded cultivars.</title>
        <authorList>
            <person name="Luo X."/>
            <person name="Li H."/>
            <person name="Wu Z."/>
            <person name="Yao W."/>
            <person name="Zhao P."/>
            <person name="Cao D."/>
            <person name="Yu H."/>
            <person name="Li K."/>
            <person name="Poudel K."/>
            <person name="Zhao D."/>
            <person name="Zhang F."/>
            <person name="Xia X."/>
            <person name="Chen L."/>
            <person name="Wang Q."/>
            <person name="Jing D."/>
            <person name="Cao S."/>
        </authorList>
    </citation>
    <scope>NUCLEOTIDE SEQUENCE [LARGE SCALE GENOMIC DNA]</scope>
    <source>
        <strain evidence="4">cv. Tunisia</strain>
    </source>
</reference>
<accession>A0A6P8CXQ0</accession>
<dbReference type="RefSeq" id="XP_031386251.1">
    <property type="nucleotide sequence ID" value="XM_031530391.1"/>
</dbReference>
<dbReference type="CDD" id="cd02859">
    <property type="entry name" value="E_set_AMPKbeta_like_N"/>
    <property type="match status" value="1"/>
</dbReference>
<dbReference type="PANTHER" id="PTHR47434">
    <property type="entry name" value="PROTEIN PTST HOMOLOG 3, CHLOROPLASTIC"/>
    <property type="match status" value="1"/>
</dbReference>
<feature type="coiled-coil region" evidence="1">
    <location>
        <begin position="390"/>
        <end position="456"/>
    </location>
</feature>
<proteinExistence type="predicted"/>
<dbReference type="PANTHER" id="PTHR47434:SF1">
    <property type="entry name" value="PROTEIN PTST HOMOLOG 2, CHLOROPLASTIC"/>
    <property type="match status" value="1"/>
</dbReference>
<evidence type="ECO:0000313" key="4">
    <source>
        <dbReference type="Proteomes" id="UP000515151"/>
    </source>
</evidence>
<gene>
    <name evidence="5" type="primary">LOC116199842</name>
</gene>
<name>A0A6P8CXQ0_PUNGR</name>
<dbReference type="SUPFAM" id="SSF81296">
    <property type="entry name" value="E set domains"/>
    <property type="match status" value="1"/>
</dbReference>
<protein>
    <submittedName>
        <fullName evidence="5">Protein PTST homolog 2, chloroplastic isoform X1</fullName>
    </submittedName>
</protein>
<feature type="region of interest" description="Disordered" evidence="2">
    <location>
        <begin position="150"/>
        <end position="186"/>
    </location>
</feature>
<evidence type="ECO:0000256" key="1">
    <source>
        <dbReference type="SAM" id="Coils"/>
    </source>
</evidence>
<dbReference type="Proteomes" id="UP000515151">
    <property type="component" value="Chromosome 3"/>
</dbReference>
<sequence>MLSLASASPNLTFPPILLDSAPNKSPPFLFLPRRGPRRRRPRSLLGAEGIERARNRCEICRVPGLVRRCRREQDGETETDTALEAEIMEFVKDSENPNLFPTKKQLLHAGRADLVEAISQRGGWLSLGWDLDSEEGSGYCPYDVDFGEESDGGIDREVGSSHQQRGNLELDSSSIDSSHSGVSLESSIESNSGIEGILSRLEKERNITFGVGLRDKGGNDLISINDVKDGSDQGMPTDETVAVNEGRLNPTSLISYDRIINGSRSNITRTGTFVDVGGCTIQPASWRTWSIQRAGFSENDFEAAEIDPLRDRIEADKDFWKNDVIEIREGGSEQVEITTDSGPSHGEISHDQIKSHLQHLEVELSSVLQSLRSKSMGDEEKESVTASEDLRELSDAWEFQENEVMNAQDRLRSIRARIAVLEGKMALAIIDAQKTLEEKQKRIDETRRALRLLRTACVVWPNSASEVLLSGSFDGWTTQRRMEKSSTGIFSLCLKLYPGRYEMKFIVDGVWRIDPLRPIVNNNGYENNLLIIT</sequence>
<evidence type="ECO:0000256" key="2">
    <source>
        <dbReference type="SAM" id="MobiDB-lite"/>
    </source>
</evidence>
<evidence type="ECO:0000313" key="5">
    <source>
        <dbReference type="RefSeq" id="XP_031386251.1"/>
    </source>
</evidence>
<dbReference type="GeneID" id="116199842"/>